<comment type="caution">
    <text evidence="2">The sequence shown here is derived from an EMBL/GenBank/DDBJ whole genome shotgun (WGS) entry which is preliminary data.</text>
</comment>
<feature type="region of interest" description="Disordered" evidence="1">
    <location>
        <begin position="135"/>
        <end position="170"/>
    </location>
</feature>
<dbReference type="RefSeq" id="XP_040746658.1">
    <property type="nucleotide sequence ID" value="XM_040885343.1"/>
</dbReference>
<gene>
    <name evidence="2" type="ORF">DL89DRAFT_255419</name>
</gene>
<dbReference type="AlphaFoldDB" id="A0A1Y1WJ09"/>
<dbReference type="GeneID" id="63801991"/>
<feature type="compositionally biased region" description="Pro residues" evidence="1">
    <location>
        <begin position="145"/>
        <end position="158"/>
    </location>
</feature>
<evidence type="ECO:0000313" key="3">
    <source>
        <dbReference type="Proteomes" id="UP000193922"/>
    </source>
</evidence>
<dbReference type="Proteomes" id="UP000193922">
    <property type="component" value="Unassembled WGS sequence"/>
</dbReference>
<evidence type="ECO:0000256" key="1">
    <source>
        <dbReference type="SAM" id="MobiDB-lite"/>
    </source>
</evidence>
<name>A0A1Y1WJ09_9FUNG</name>
<proteinExistence type="predicted"/>
<dbReference type="EMBL" id="MCFD01000002">
    <property type="protein sequence ID" value="ORX73318.1"/>
    <property type="molecule type" value="Genomic_DNA"/>
</dbReference>
<protein>
    <submittedName>
        <fullName evidence="2">Uncharacterized protein</fullName>
    </submittedName>
</protein>
<sequence length="189" mass="20490">MGSARALRQSQSPVVELPANPQPPSVPLLAHKDRKDGSALFSVNRPLSFATCLSDEKSVPSRHNDGICQNRNCHVGRKSRQQDIPCPDICRVLFCFLPSSGLVFERGFLFSTQSAMRNAAHSELLHVRLSVSGGAQMPSAKQQKPPLPVSALPPPFPTEAPTADPSSDSIIVDGCATNARDRWDQRVVI</sequence>
<organism evidence="2 3">
    <name type="scientific">Linderina pennispora</name>
    <dbReference type="NCBI Taxonomy" id="61395"/>
    <lineage>
        <taxon>Eukaryota</taxon>
        <taxon>Fungi</taxon>
        <taxon>Fungi incertae sedis</taxon>
        <taxon>Zoopagomycota</taxon>
        <taxon>Kickxellomycotina</taxon>
        <taxon>Kickxellomycetes</taxon>
        <taxon>Kickxellales</taxon>
        <taxon>Kickxellaceae</taxon>
        <taxon>Linderina</taxon>
    </lineage>
</organism>
<feature type="region of interest" description="Disordered" evidence="1">
    <location>
        <begin position="1"/>
        <end position="25"/>
    </location>
</feature>
<keyword evidence="3" id="KW-1185">Reference proteome</keyword>
<accession>A0A1Y1WJ09</accession>
<evidence type="ECO:0000313" key="2">
    <source>
        <dbReference type="EMBL" id="ORX73318.1"/>
    </source>
</evidence>
<reference evidence="2 3" key="1">
    <citation type="submission" date="2016-07" db="EMBL/GenBank/DDBJ databases">
        <title>Pervasive Adenine N6-methylation of Active Genes in Fungi.</title>
        <authorList>
            <consortium name="DOE Joint Genome Institute"/>
            <person name="Mondo S.J."/>
            <person name="Dannebaum R.O."/>
            <person name="Kuo R.C."/>
            <person name="Labutti K."/>
            <person name="Haridas S."/>
            <person name="Kuo A."/>
            <person name="Salamov A."/>
            <person name="Ahrendt S.R."/>
            <person name="Lipzen A."/>
            <person name="Sullivan W."/>
            <person name="Andreopoulos W.B."/>
            <person name="Clum A."/>
            <person name="Lindquist E."/>
            <person name="Daum C."/>
            <person name="Ramamoorthy G.K."/>
            <person name="Gryganskyi A."/>
            <person name="Culley D."/>
            <person name="Magnuson J.K."/>
            <person name="James T.Y."/>
            <person name="O'Malley M.A."/>
            <person name="Stajich J.E."/>
            <person name="Spatafora J.W."/>
            <person name="Visel A."/>
            <person name="Grigoriev I.V."/>
        </authorList>
    </citation>
    <scope>NUCLEOTIDE SEQUENCE [LARGE SCALE GENOMIC DNA]</scope>
    <source>
        <strain evidence="2 3">ATCC 12442</strain>
    </source>
</reference>